<dbReference type="Gene3D" id="1.10.760.10">
    <property type="entry name" value="Cytochrome c-like domain"/>
    <property type="match status" value="1"/>
</dbReference>
<dbReference type="Proteomes" id="UP001549799">
    <property type="component" value="Unassembled WGS sequence"/>
</dbReference>
<proteinExistence type="predicted"/>
<dbReference type="InterPro" id="IPR036909">
    <property type="entry name" value="Cyt_c-like_dom_sf"/>
</dbReference>
<name>A0ABV2STJ8_9FLAO</name>
<dbReference type="SUPFAM" id="SSF46626">
    <property type="entry name" value="Cytochrome c"/>
    <property type="match status" value="1"/>
</dbReference>
<gene>
    <name evidence="1" type="ORF">ABXZ36_07510</name>
</gene>
<keyword evidence="2" id="KW-1185">Reference proteome</keyword>
<comment type="caution">
    <text evidence="1">The sequence shown here is derived from an EMBL/GenBank/DDBJ whole genome shotgun (WGS) entry which is preliminary data.</text>
</comment>
<accession>A0ABV2STJ8</accession>
<dbReference type="RefSeq" id="WP_354614891.1">
    <property type="nucleotide sequence ID" value="NZ_JBEXAE010000003.1"/>
</dbReference>
<protein>
    <submittedName>
        <fullName evidence="1">Monoheme cytochrome C</fullName>
    </submittedName>
</protein>
<sequence length="153" mass="17568">MAKSSKNIKNTQSRYKLLIGGFLLIVVVSSAIIYLAEDTLSNFSNTEAEYVVVEEDTEKTENGIHKRTGFIEDTGMREVITNCTSCHSAKLVTQNRMSKEEWIATIRWMQKTQNLWNLGENEDVIVDYLAKNYGPIEKGRREGLKDIEWYPLN</sequence>
<organism evidence="1 2">
    <name type="scientific">Sediminicola arcticus</name>
    <dbReference type="NCBI Taxonomy" id="1574308"/>
    <lineage>
        <taxon>Bacteria</taxon>
        <taxon>Pseudomonadati</taxon>
        <taxon>Bacteroidota</taxon>
        <taxon>Flavobacteriia</taxon>
        <taxon>Flavobacteriales</taxon>
        <taxon>Flavobacteriaceae</taxon>
        <taxon>Sediminicola</taxon>
    </lineage>
</organism>
<reference evidence="1 2" key="1">
    <citation type="submission" date="2024-07" db="EMBL/GenBank/DDBJ databases">
        <title>The genome sequence of type strain Sediminicola arcticus GDMCC 1.2805.</title>
        <authorList>
            <person name="Liu Y."/>
        </authorList>
    </citation>
    <scope>NUCLEOTIDE SEQUENCE [LARGE SCALE GENOMIC DNA]</scope>
    <source>
        <strain evidence="1 2">GDMCC 1.2805</strain>
    </source>
</reference>
<dbReference type="EMBL" id="JBEXAE010000003">
    <property type="protein sequence ID" value="MET6990492.1"/>
    <property type="molecule type" value="Genomic_DNA"/>
</dbReference>
<evidence type="ECO:0000313" key="2">
    <source>
        <dbReference type="Proteomes" id="UP001549799"/>
    </source>
</evidence>
<evidence type="ECO:0000313" key="1">
    <source>
        <dbReference type="EMBL" id="MET6990492.1"/>
    </source>
</evidence>